<organism evidence="2 3">
    <name type="scientific">Candidatus Doudnabacteria bacterium RIFCSPHIGHO2_01_FULL_46_14</name>
    <dbReference type="NCBI Taxonomy" id="1817824"/>
    <lineage>
        <taxon>Bacteria</taxon>
        <taxon>Candidatus Doudnaibacteriota</taxon>
    </lineage>
</organism>
<feature type="transmembrane region" description="Helical" evidence="1">
    <location>
        <begin position="6"/>
        <end position="22"/>
    </location>
</feature>
<dbReference type="AlphaFoldDB" id="A0A1F5NM90"/>
<comment type="caution">
    <text evidence="2">The sequence shown here is derived from an EMBL/GenBank/DDBJ whole genome shotgun (WGS) entry which is preliminary data.</text>
</comment>
<evidence type="ECO:0000256" key="1">
    <source>
        <dbReference type="SAM" id="Phobius"/>
    </source>
</evidence>
<dbReference type="EMBL" id="MFEK01000013">
    <property type="protein sequence ID" value="OGE78799.1"/>
    <property type="molecule type" value="Genomic_DNA"/>
</dbReference>
<proteinExistence type="predicted"/>
<accession>A0A1F5NM90</accession>
<keyword evidence="1" id="KW-1133">Transmembrane helix</keyword>
<name>A0A1F5NM90_9BACT</name>
<dbReference type="Proteomes" id="UP000176864">
    <property type="component" value="Unassembled WGS sequence"/>
</dbReference>
<keyword evidence="1" id="KW-0472">Membrane</keyword>
<evidence type="ECO:0000313" key="3">
    <source>
        <dbReference type="Proteomes" id="UP000176864"/>
    </source>
</evidence>
<keyword evidence="1" id="KW-0812">Transmembrane</keyword>
<evidence type="ECO:0000313" key="2">
    <source>
        <dbReference type="EMBL" id="OGE78799.1"/>
    </source>
</evidence>
<protein>
    <submittedName>
        <fullName evidence="2">Uncharacterized protein</fullName>
    </submittedName>
</protein>
<sequence length="129" mass="14735">MVYWIVAAAVLVGLLGLVFYLTRKADHNSLARLISDTRELSTAGSPAESETVFRDYADNLRTFSRNCPDLSLDDRYEIERALIRLNAILDIQDWYGAERIRDYILKYLESIHERWQEGDDGDPGPPLAS</sequence>
<reference evidence="2 3" key="1">
    <citation type="journal article" date="2016" name="Nat. Commun.">
        <title>Thousands of microbial genomes shed light on interconnected biogeochemical processes in an aquifer system.</title>
        <authorList>
            <person name="Anantharaman K."/>
            <person name="Brown C.T."/>
            <person name="Hug L.A."/>
            <person name="Sharon I."/>
            <person name="Castelle C.J."/>
            <person name="Probst A.J."/>
            <person name="Thomas B.C."/>
            <person name="Singh A."/>
            <person name="Wilkins M.J."/>
            <person name="Karaoz U."/>
            <person name="Brodie E.L."/>
            <person name="Williams K.H."/>
            <person name="Hubbard S.S."/>
            <person name="Banfield J.F."/>
        </authorList>
    </citation>
    <scope>NUCLEOTIDE SEQUENCE [LARGE SCALE GENOMIC DNA]</scope>
</reference>
<gene>
    <name evidence="2" type="ORF">A2751_01220</name>
</gene>